<name>B0KB86_THEP3</name>
<dbReference type="STRING" id="340099.Teth39_1632"/>
<dbReference type="Proteomes" id="UP000002156">
    <property type="component" value="Chromosome"/>
</dbReference>
<dbReference type="Gene3D" id="3.40.50.2000">
    <property type="entry name" value="Glycogen Phosphorylase B"/>
    <property type="match status" value="2"/>
</dbReference>
<accession>B0KB86</accession>
<dbReference type="FunFam" id="3.40.50.2000:FF:000119">
    <property type="entry name" value="Glycosyl transferase group 1"/>
    <property type="match status" value="1"/>
</dbReference>
<organism evidence="4 5">
    <name type="scientific">Thermoanaerobacter pseudethanolicus (strain ATCC 33223 / 39E)</name>
    <name type="common">Clostridium thermohydrosulfuricum</name>
    <dbReference type="NCBI Taxonomy" id="340099"/>
    <lineage>
        <taxon>Bacteria</taxon>
        <taxon>Bacillati</taxon>
        <taxon>Bacillota</taxon>
        <taxon>Clostridia</taxon>
        <taxon>Thermoanaerobacterales</taxon>
        <taxon>Thermoanaerobacteraceae</taxon>
        <taxon>Thermoanaerobacter</taxon>
    </lineage>
</organism>
<dbReference type="RefSeq" id="WP_012269530.1">
    <property type="nucleotide sequence ID" value="NC_010321.1"/>
</dbReference>
<evidence type="ECO:0000259" key="3">
    <source>
        <dbReference type="Pfam" id="PF13439"/>
    </source>
</evidence>
<evidence type="ECO:0000259" key="2">
    <source>
        <dbReference type="Pfam" id="PF00534"/>
    </source>
</evidence>
<dbReference type="InterPro" id="IPR001296">
    <property type="entry name" value="Glyco_trans_1"/>
</dbReference>
<dbReference type="CDD" id="cd03809">
    <property type="entry name" value="GT4_MtfB-like"/>
    <property type="match status" value="1"/>
</dbReference>
<evidence type="ECO:0000313" key="4">
    <source>
        <dbReference type="EMBL" id="ABY95274.1"/>
    </source>
</evidence>
<dbReference type="GO" id="GO:0009103">
    <property type="term" value="P:lipopolysaccharide biosynthetic process"/>
    <property type="evidence" value="ECO:0007669"/>
    <property type="project" value="TreeGrafter"/>
</dbReference>
<dbReference type="PANTHER" id="PTHR46401">
    <property type="entry name" value="GLYCOSYLTRANSFERASE WBBK-RELATED"/>
    <property type="match status" value="1"/>
</dbReference>
<dbReference type="HOGENOM" id="CLU_009583_27_5_9"/>
<proteinExistence type="predicted"/>
<dbReference type="Pfam" id="PF13439">
    <property type="entry name" value="Glyco_transf_4"/>
    <property type="match status" value="1"/>
</dbReference>
<dbReference type="EMBL" id="CP000924">
    <property type="protein sequence ID" value="ABY95274.1"/>
    <property type="molecule type" value="Genomic_DNA"/>
</dbReference>
<dbReference type="CAZy" id="GT4">
    <property type="family name" value="Glycosyltransferase Family 4"/>
</dbReference>
<feature type="domain" description="Glycosyltransferase subfamily 4-like N-terminal" evidence="3">
    <location>
        <begin position="15"/>
        <end position="181"/>
    </location>
</feature>
<keyword evidence="5" id="KW-1185">Reference proteome</keyword>
<dbReference type="InterPro" id="IPR028098">
    <property type="entry name" value="Glyco_trans_4-like_N"/>
</dbReference>
<dbReference type="KEGG" id="tpd:Teth39_1632"/>
<gene>
    <name evidence="4" type="ordered locus">Teth39_1632</name>
</gene>
<dbReference type="AlphaFoldDB" id="B0KB86"/>
<evidence type="ECO:0000313" key="5">
    <source>
        <dbReference type="Proteomes" id="UP000002156"/>
    </source>
</evidence>
<dbReference type="PANTHER" id="PTHR46401:SF2">
    <property type="entry name" value="GLYCOSYLTRANSFERASE WBBK-RELATED"/>
    <property type="match status" value="1"/>
</dbReference>
<feature type="domain" description="Glycosyl transferase family 1" evidence="2">
    <location>
        <begin position="196"/>
        <end position="353"/>
    </location>
</feature>
<protein>
    <submittedName>
        <fullName evidence="4">Glycosyl transferase, group 1</fullName>
    </submittedName>
</protein>
<evidence type="ECO:0000256" key="1">
    <source>
        <dbReference type="ARBA" id="ARBA00022679"/>
    </source>
</evidence>
<keyword evidence="1 4" id="KW-0808">Transferase</keyword>
<sequence>MRIAINASILDDRPSGLGIYTLNVVNYLCQIVDKNDELIIYTSVPQYFTEQSNIKIKKIPEITQPKYGKQAAIYRFKWINTSLLKNLKGEKVDLLYSTTHHGPLFYKNQIITIHDLLPIHFNYKDSLQRILQTNYFKFILPRIIERAKKIITISDCTKSNIVKYFNVQEEKIVRIYNGYDRNLFFPRDDAKSYIYGKYGIEDYILAVGASYPHKNYDNLIKAITLTLDKNIKLIIAGGKDEYRNYLKKLTKELNLVDRVLFINYVPQEDLPYLYSAARCLVYPSLYEGFGLPPLEAMACGCPVITSNTSSLPEVVGDAGVMINPHSIEEIAKAIDMVLSNENLRKEMIEKGLKQAQKFSWRKTAEEIYKVIKEIGEKK</sequence>
<dbReference type="Pfam" id="PF00534">
    <property type="entry name" value="Glycos_transf_1"/>
    <property type="match status" value="1"/>
</dbReference>
<dbReference type="SUPFAM" id="SSF53756">
    <property type="entry name" value="UDP-Glycosyltransferase/glycogen phosphorylase"/>
    <property type="match status" value="1"/>
</dbReference>
<dbReference type="eggNOG" id="COG0438">
    <property type="taxonomic scope" value="Bacteria"/>
</dbReference>
<dbReference type="GO" id="GO:0016757">
    <property type="term" value="F:glycosyltransferase activity"/>
    <property type="evidence" value="ECO:0007669"/>
    <property type="project" value="InterPro"/>
</dbReference>
<reference evidence="5" key="1">
    <citation type="submission" date="2008-01" db="EMBL/GenBank/DDBJ databases">
        <title>Complete sequence of Thermoanaerobacter pseudethanolicus 39E.</title>
        <authorList>
            <person name="Copeland A."/>
            <person name="Lucas S."/>
            <person name="Lapidus A."/>
            <person name="Barry K."/>
            <person name="Glavina del Rio T."/>
            <person name="Dalin E."/>
            <person name="Tice H."/>
            <person name="Pitluck S."/>
            <person name="Bruce D."/>
            <person name="Goodwin L."/>
            <person name="Saunders E."/>
            <person name="Brettin T."/>
            <person name="Detter J.C."/>
            <person name="Han C."/>
            <person name="Schmutz J."/>
            <person name="Larimer F."/>
            <person name="Land M."/>
            <person name="Hauser L."/>
            <person name="Kyrpides N."/>
            <person name="Lykidis A."/>
            <person name="Hemme C."/>
            <person name="Fields M.W."/>
            <person name="He Z."/>
            <person name="Zhou J."/>
            <person name="Richardson P."/>
        </authorList>
    </citation>
    <scope>NUCLEOTIDE SEQUENCE [LARGE SCALE GENOMIC DNA]</scope>
    <source>
        <strain evidence="5">ATCC 33223 / DSM 2355 / 39E</strain>
    </source>
</reference>